<keyword evidence="1" id="KW-1133">Transmembrane helix</keyword>
<proteinExistence type="predicted"/>
<dbReference type="STRING" id="469383.Cwoe_3017"/>
<keyword evidence="3" id="KW-1185">Reference proteome</keyword>
<dbReference type="RefSeq" id="WP_012934487.1">
    <property type="nucleotide sequence ID" value="NC_013739.1"/>
</dbReference>
<dbReference type="AlphaFoldDB" id="D3FCS4"/>
<accession>D3FCS4</accession>
<dbReference type="Proteomes" id="UP000008229">
    <property type="component" value="Chromosome"/>
</dbReference>
<dbReference type="HOGENOM" id="CLU_2034086_0_0_11"/>
<gene>
    <name evidence="2" type="ordered locus">Cwoe_3017</name>
</gene>
<dbReference type="EMBL" id="CP001854">
    <property type="protein sequence ID" value="ADB51436.1"/>
    <property type="molecule type" value="Genomic_DNA"/>
</dbReference>
<feature type="transmembrane region" description="Helical" evidence="1">
    <location>
        <begin position="70"/>
        <end position="87"/>
    </location>
</feature>
<organism evidence="2 3">
    <name type="scientific">Conexibacter woesei (strain DSM 14684 / CCUG 47730 / CIP 108061 / JCM 11494 / NBRC 100937 / ID131577)</name>
    <dbReference type="NCBI Taxonomy" id="469383"/>
    <lineage>
        <taxon>Bacteria</taxon>
        <taxon>Bacillati</taxon>
        <taxon>Actinomycetota</taxon>
        <taxon>Thermoleophilia</taxon>
        <taxon>Solirubrobacterales</taxon>
        <taxon>Conexibacteraceae</taxon>
        <taxon>Conexibacter</taxon>
    </lineage>
</organism>
<keyword evidence="1" id="KW-0812">Transmembrane</keyword>
<protein>
    <submittedName>
        <fullName evidence="2">Uncharacterized protein</fullName>
    </submittedName>
</protein>
<reference evidence="2 3" key="1">
    <citation type="journal article" date="2010" name="Stand. Genomic Sci.">
        <title>Complete genome sequence of Conexibacter woesei type strain (ID131577).</title>
        <authorList>
            <person name="Pukall R."/>
            <person name="Lapidus A."/>
            <person name="Glavina Del Rio T."/>
            <person name="Copeland A."/>
            <person name="Tice H."/>
            <person name="Cheng J.-F."/>
            <person name="Lucas S."/>
            <person name="Chen F."/>
            <person name="Nolan M."/>
            <person name="Bruce D."/>
            <person name="Goodwin L."/>
            <person name="Pitluck S."/>
            <person name="Mavromatis K."/>
            <person name="Ivanova N."/>
            <person name="Ovchinnikova G."/>
            <person name="Pati A."/>
            <person name="Chen A."/>
            <person name="Palaniappan K."/>
            <person name="Land M."/>
            <person name="Hauser L."/>
            <person name="Chang Y.-J."/>
            <person name="Jeffries C.D."/>
            <person name="Chain P."/>
            <person name="Meincke L."/>
            <person name="Sims D."/>
            <person name="Brettin T."/>
            <person name="Detter J.C."/>
            <person name="Rohde M."/>
            <person name="Goeker M."/>
            <person name="Bristow J."/>
            <person name="Eisen J.A."/>
            <person name="Markowitz V."/>
            <person name="Kyrpides N.C."/>
            <person name="Klenk H.-P."/>
            <person name="Hugenholtz P."/>
        </authorList>
    </citation>
    <scope>NUCLEOTIDE SEQUENCE [LARGE SCALE GENOMIC DNA]</scope>
    <source>
        <strain evidence="3">DSM 14684 / CIP 108061 / JCM 11494 / NBRC 100937 / ID131577</strain>
    </source>
</reference>
<evidence type="ECO:0000256" key="1">
    <source>
        <dbReference type="SAM" id="Phobius"/>
    </source>
</evidence>
<feature type="transmembrane region" description="Helical" evidence="1">
    <location>
        <begin position="93"/>
        <end position="112"/>
    </location>
</feature>
<evidence type="ECO:0000313" key="2">
    <source>
        <dbReference type="EMBL" id="ADB51436.1"/>
    </source>
</evidence>
<feature type="transmembrane region" description="Helical" evidence="1">
    <location>
        <begin position="20"/>
        <end position="42"/>
    </location>
</feature>
<evidence type="ECO:0000313" key="3">
    <source>
        <dbReference type="Proteomes" id="UP000008229"/>
    </source>
</evidence>
<keyword evidence="1" id="KW-0472">Membrane</keyword>
<feature type="transmembrane region" description="Helical" evidence="1">
    <location>
        <begin position="48"/>
        <end position="65"/>
    </location>
</feature>
<dbReference type="KEGG" id="cwo:Cwoe_3017"/>
<name>D3FCS4_CONWI</name>
<reference evidence="3" key="2">
    <citation type="submission" date="2010-01" db="EMBL/GenBank/DDBJ databases">
        <title>The complete genome of Conexibacter woesei DSM 14684.</title>
        <authorList>
            <consortium name="US DOE Joint Genome Institute (JGI-PGF)"/>
            <person name="Lucas S."/>
            <person name="Copeland A."/>
            <person name="Lapidus A."/>
            <person name="Glavina del Rio T."/>
            <person name="Dalin E."/>
            <person name="Tice H."/>
            <person name="Bruce D."/>
            <person name="Goodwin L."/>
            <person name="Pitluck S."/>
            <person name="Kyrpides N."/>
            <person name="Mavromatis K."/>
            <person name="Ivanova N."/>
            <person name="Mikhailova N."/>
            <person name="Chertkov O."/>
            <person name="Brettin T."/>
            <person name="Detter J.C."/>
            <person name="Han C."/>
            <person name="Larimer F."/>
            <person name="Land M."/>
            <person name="Hauser L."/>
            <person name="Markowitz V."/>
            <person name="Cheng J.-F."/>
            <person name="Hugenholtz P."/>
            <person name="Woyke T."/>
            <person name="Wu D."/>
            <person name="Pukall R."/>
            <person name="Steenblock K."/>
            <person name="Schneider S."/>
            <person name="Klenk H.-P."/>
            <person name="Eisen J.A."/>
        </authorList>
    </citation>
    <scope>NUCLEOTIDE SEQUENCE [LARGE SCALE GENOMIC DNA]</scope>
    <source>
        <strain evidence="3">DSM 14684 / CIP 108061 / JCM 11494 / NBRC 100937 / ID131577</strain>
    </source>
</reference>
<sequence>MRRALPEPARRLLAPGRRTVGVLPSAWVVGVCVAVAILADALLADGPALSVEVACLAVVLVYCALRPADGLTVLGLAVLPAAASAIVGDGFEIPRWTIALPLSGVMLAFLVAQDREDRARRASQPAPAPPA</sequence>